<organism evidence="2 3">
    <name type="scientific">Streptomyces macrosporus</name>
    <dbReference type="NCBI Taxonomy" id="44032"/>
    <lineage>
        <taxon>Bacteria</taxon>
        <taxon>Bacillati</taxon>
        <taxon>Actinomycetota</taxon>
        <taxon>Actinomycetes</taxon>
        <taxon>Kitasatosporales</taxon>
        <taxon>Streptomycetaceae</taxon>
        <taxon>Streptomyces</taxon>
    </lineage>
</organism>
<protein>
    <submittedName>
        <fullName evidence="2">Phytanoyl-CoA dioxygenase family protein</fullName>
    </submittedName>
</protein>
<reference evidence="2 3" key="1">
    <citation type="journal article" date="2019" name="Int. J. Syst. Evol. Microbiol.">
        <title>The Global Catalogue of Microorganisms (GCM) 10K type strain sequencing project: providing services to taxonomists for standard genome sequencing and annotation.</title>
        <authorList>
            <consortium name="The Broad Institute Genomics Platform"/>
            <consortium name="The Broad Institute Genome Sequencing Center for Infectious Disease"/>
            <person name="Wu L."/>
            <person name="Ma J."/>
        </authorList>
    </citation>
    <scope>NUCLEOTIDE SEQUENCE [LARGE SCALE GENOMIC DNA]</scope>
    <source>
        <strain evidence="2 3">JCM 6305</strain>
    </source>
</reference>
<dbReference type="PANTHER" id="PTHR20883:SF48">
    <property type="entry name" value="ECTOINE DIOXYGENASE"/>
    <property type="match status" value="1"/>
</dbReference>
<evidence type="ECO:0000313" key="2">
    <source>
        <dbReference type="EMBL" id="GAA2460477.1"/>
    </source>
</evidence>
<keyword evidence="3" id="KW-1185">Reference proteome</keyword>
<keyword evidence="2" id="KW-0560">Oxidoreductase</keyword>
<name>A0ABN3KIN0_9ACTN</name>
<dbReference type="PANTHER" id="PTHR20883">
    <property type="entry name" value="PHYTANOYL-COA DIOXYGENASE DOMAIN CONTAINING 1"/>
    <property type="match status" value="1"/>
</dbReference>
<keyword evidence="2" id="KW-0223">Dioxygenase</keyword>
<sequence>MTATAEGTLTELSAAYRRDGYFRFPYRFHGESVRLLRERVSAISRQRRPEVVHEKDTDTVRAVHGCHAFDDLCRALVRHPRLVALAEALLGGPVYTYQFKVNLKRAREGAAWPWHQDFSFWREEDGMARPDAVNIAVPLDAVHPDNGPLVVIPTSHTLGLLDLPENSDNSRGDWRQHVSANLAYTVKADRAEELMRQRGRKPILGPAGSIHVFHPSIVHSSSNNTSSDGRALLLITYNRVDNAPKNPTRPEFLVSRDSTAIVPHPDDRLRLVPEEPEADPTGPTDKAEARS</sequence>
<evidence type="ECO:0000256" key="1">
    <source>
        <dbReference type="SAM" id="MobiDB-lite"/>
    </source>
</evidence>
<dbReference type="Gene3D" id="2.60.120.620">
    <property type="entry name" value="q2cbj1_9rhob like domain"/>
    <property type="match status" value="1"/>
</dbReference>
<dbReference type="EMBL" id="BAAASZ010000035">
    <property type="protein sequence ID" value="GAA2460477.1"/>
    <property type="molecule type" value="Genomic_DNA"/>
</dbReference>
<feature type="compositionally biased region" description="Basic and acidic residues" evidence="1">
    <location>
        <begin position="264"/>
        <end position="273"/>
    </location>
</feature>
<dbReference type="Pfam" id="PF05721">
    <property type="entry name" value="PhyH"/>
    <property type="match status" value="1"/>
</dbReference>
<proteinExistence type="predicted"/>
<dbReference type="GO" id="GO:0051213">
    <property type="term" value="F:dioxygenase activity"/>
    <property type="evidence" value="ECO:0007669"/>
    <property type="project" value="UniProtKB-KW"/>
</dbReference>
<dbReference type="RefSeq" id="WP_344327672.1">
    <property type="nucleotide sequence ID" value="NZ_BAAASZ010000035.1"/>
</dbReference>
<dbReference type="InterPro" id="IPR008775">
    <property type="entry name" value="Phytyl_CoA_dOase-like"/>
</dbReference>
<dbReference type="SUPFAM" id="SSF51197">
    <property type="entry name" value="Clavaminate synthase-like"/>
    <property type="match status" value="1"/>
</dbReference>
<evidence type="ECO:0000313" key="3">
    <source>
        <dbReference type="Proteomes" id="UP001501638"/>
    </source>
</evidence>
<dbReference type="Proteomes" id="UP001501638">
    <property type="component" value="Unassembled WGS sequence"/>
</dbReference>
<accession>A0ABN3KIN0</accession>
<comment type="caution">
    <text evidence="2">The sequence shown here is derived from an EMBL/GenBank/DDBJ whole genome shotgun (WGS) entry which is preliminary data.</text>
</comment>
<gene>
    <name evidence="2" type="ORF">GCM10010405_51040</name>
</gene>
<feature type="region of interest" description="Disordered" evidence="1">
    <location>
        <begin position="244"/>
        <end position="291"/>
    </location>
</feature>